<gene>
    <name evidence="1" type="ORF">DPMN_039795</name>
</gene>
<keyword evidence="2" id="KW-1185">Reference proteome</keyword>
<dbReference type="AlphaFoldDB" id="A0A9D4CWJ3"/>
<name>A0A9D4CWJ3_DREPO</name>
<organism evidence="1 2">
    <name type="scientific">Dreissena polymorpha</name>
    <name type="common">Zebra mussel</name>
    <name type="synonym">Mytilus polymorpha</name>
    <dbReference type="NCBI Taxonomy" id="45954"/>
    <lineage>
        <taxon>Eukaryota</taxon>
        <taxon>Metazoa</taxon>
        <taxon>Spiralia</taxon>
        <taxon>Lophotrochozoa</taxon>
        <taxon>Mollusca</taxon>
        <taxon>Bivalvia</taxon>
        <taxon>Autobranchia</taxon>
        <taxon>Heteroconchia</taxon>
        <taxon>Euheterodonta</taxon>
        <taxon>Imparidentia</taxon>
        <taxon>Neoheterodontei</taxon>
        <taxon>Myida</taxon>
        <taxon>Dreissenoidea</taxon>
        <taxon>Dreissenidae</taxon>
        <taxon>Dreissena</taxon>
    </lineage>
</organism>
<evidence type="ECO:0000313" key="1">
    <source>
        <dbReference type="EMBL" id="KAH3733369.1"/>
    </source>
</evidence>
<comment type="caution">
    <text evidence="1">The sequence shown here is derived from an EMBL/GenBank/DDBJ whole genome shotgun (WGS) entry which is preliminary data.</text>
</comment>
<reference evidence="1" key="2">
    <citation type="submission" date="2020-11" db="EMBL/GenBank/DDBJ databases">
        <authorList>
            <person name="McCartney M.A."/>
            <person name="Auch B."/>
            <person name="Kono T."/>
            <person name="Mallez S."/>
            <person name="Becker A."/>
            <person name="Gohl D.M."/>
            <person name="Silverstein K.A.T."/>
            <person name="Koren S."/>
            <person name="Bechman K.B."/>
            <person name="Herman A."/>
            <person name="Abrahante J.E."/>
            <person name="Garbe J."/>
        </authorList>
    </citation>
    <scope>NUCLEOTIDE SEQUENCE</scope>
    <source>
        <strain evidence="1">Duluth1</strain>
        <tissue evidence="1">Whole animal</tissue>
    </source>
</reference>
<evidence type="ECO:0000313" key="2">
    <source>
        <dbReference type="Proteomes" id="UP000828390"/>
    </source>
</evidence>
<protein>
    <submittedName>
        <fullName evidence="1">Uncharacterized protein</fullName>
    </submittedName>
</protein>
<reference evidence="1" key="1">
    <citation type="journal article" date="2019" name="bioRxiv">
        <title>The Genome of the Zebra Mussel, Dreissena polymorpha: A Resource for Invasive Species Research.</title>
        <authorList>
            <person name="McCartney M.A."/>
            <person name="Auch B."/>
            <person name="Kono T."/>
            <person name="Mallez S."/>
            <person name="Zhang Y."/>
            <person name="Obille A."/>
            <person name="Becker A."/>
            <person name="Abrahante J.E."/>
            <person name="Garbe J."/>
            <person name="Badalamenti J.P."/>
            <person name="Herman A."/>
            <person name="Mangelson H."/>
            <person name="Liachko I."/>
            <person name="Sullivan S."/>
            <person name="Sone E.D."/>
            <person name="Koren S."/>
            <person name="Silverstein K.A.T."/>
            <person name="Beckman K.B."/>
            <person name="Gohl D.M."/>
        </authorList>
    </citation>
    <scope>NUCLEOTIDE SEQUENCE</scope>
    <source>
        <strain evidence="1">Duluth1</strain>
        <tissue evidence="1">Whole animal</tissue>
    </source>
</reference>
<proteinExistence type="predicted"/>
<dbReference type="EMBL" id="JAIWYP010000011">
    <property type="protein sequence ID" value="KAH3733369.1"/>
    <property type="molecule type" value="Genomic_DNA"/>
</dbReference>
<dbReference type="Proteomes" id="UP000828390">
    <property type="component" value="Unassembled WGS sequence"/>
</dbReference>
<sequence length="84" mass="9629">MGTCVKCHLRLTCAVREIIKDDSVRLTSSIEELRDFYSVFAAELNYQKIPYVALYDIDRNVSIERVLNELKNFQTSQTGALLAK</sequence>
<accession>A0A9D4CWJ3</accession>